<organism evidence="6 7">
    <name type="scientific">Pseudomonas luteola</name>
    <dbReference type="NCBI Taxonomy" id="47886"/>
    <lineage>
        <taxon>Bacteria</taxon>
        <taxon>Pseudomonadati</taxon>
        <taxon>Pseudomonadota</taxon>
        <taxon>Gammaproteobacteria</taxon>
        <taxon>Pseudomonadales</taxon>
        <taxon>Pseudomonadaceae</taxon>
        <taxon>Pseudomonas</taxon>
    </lineage>
</organism>
<comment type="cofactor">
    <cofactor evidence="3">
        <name>Zn(2+)</name>
        <dbReference type="ChEBI" id="CHEBI:29105"/>
    </cofactor>
    <text evidence="3">Binds 1 divalent metal cation per subunit.</text>
</comment>
<dbReference type="Proteomes" id="UP000250443">
    <property type="component" value="Unassembled WGS sequence"/>
</dbReference>
<keyword evidence="3" id="KW-0862">Zinc</keyword>
<protein>
    <submittedName>
        <fullName evidence="5">SMP-30/gluconolactonase/LRE family protein</fullName>
    </submittedName>
    <submittedName>
        <fullName evidence="6">Senescence marker protein-30</fullName>
    </submittedName>
</protein>
<dbReference type="AlphaFoldDB" id="A0A2X2D6Z9"/>
<dbReference type="EMBL" id="UAUF01000012">
    <property type="protein sequence ID" value="SPZ08095.1"/>
    <property type="molecule type" value="Genomic_DNA"/>
</dbReference>
<feature type="domain" description="SMP-30/Gluconolactonase/LRE-like region" evidence="4">
    <location>
        <begin position="13"/>
        <end position="261"/>
    </location>
</feature>
<evidence type="ECO:0000256" key="3">
    <source>
        <dbReference type="PIRSR" id="PIRSR605511-2"/>
    </source>
</evidence>
<dbReference type="SUPFAM" id="SSF63829">
    <property type="entry name" value="Calcium-dependent phosphotriesterase"/>
    <property type="match status" value="1"/>
</dbReference>
<dbReference type="GO" id="GO:0019853">
    <property type="term" value="P:L-ascorbic acid biosynthetic process"/>
    <property type="evidence" value="ECO:0007669"/>
    <property type="project" value="TreeGrafter"/>
</dbReference>
<name>A0A2X2D6Z9_PSELU</name>
<dbReference type="GO" id="GO:0004341">
    <property type="term" value="F:gluconolactonase activity"/>
    <property type="evidence" value="ECO:0007669"/>
    <property type="project" value="TreeGrafter"/>
</dbReference>
<sequence length="288" mass="31486">MEWQPVISHRFKLAEGPFWDELTQALYWVDIVGKKACRLEGGHYSEWLVTEPVSAFIPTIRGDALLTMVSGVHRLDLESPPHAPSLSLFCVPDPTEGNRANEARCDAAGNLWLGSMQNNIGEQGEDLPITRRSGGLFHIGPDAKVTRLASDIGIANTLLWSTEGDCVYTADTLESVIYRHTIGAKGLGERTVWAQAHERGHPDGSAMDSQGYVWNARWDGHCLIRFAPDGCVDTIIELPVSRPTSCVFGGHDLKTLYVTSAAGDQPLDGSVLYARVDVAGMPCHRFMG</sequence>
<dbReference type="InterPro" id="IPR005511">
    <property type="entry name" value="SMP-30"/>
</dbReference>
<accession>A0A2X2D6Z9</accession>
<dbReference type="PANTHER" id="PTHR10907:SF47">
    <property type="entry name" value="REGUCALCIN"/>
    <property type="match status" value="1"/>
</dbReference>
<feature type="active site" description="Proton donor/acceptor" evidence="2">
    <location>
        <position position="203"/>
    </location>
</feature>
<evidence type="ECO:0000313" key="7">
    <source>
        <dbReference type="Proteomes" id="UP000250443"/>
    </source>
</evidence>
<dbReference type="InterPro" id="IPR011042">
    <property type="entry name" value="6-blade_b-propeller_TolB-like"/>
</dbReference>
<evidence type="ECO:0000256" key="1">
    <source>
        <dbReference type="ARBA" id="ARBA00008853"/>
    </source>
</evidence>
<reference evidence="5 8" key="2">
    <citation type="submission" date="2020-10" db="EMBL/GenBank/DDBJ databases">
        <title>Genome sequences of Pseudomonas isolates.</title>
        <authorList>
            <person name="Wessels L."/>
            <person name="Reich F."/>
            <person name="Hammerl J."/>
        </authorList>
    </citation>
    <scope>NUCLEOTIDE SEQUENCE [LARGE SCALE GENOMIC DNA]</scope>
    <source>
        <strain evidence="5 8">20-MO00624-0</strain>
    </source>
</reference>
<proteinExistence type="inferred from homology"/>
<keyword evidence="3" id="KW-0479">Metal-binding</keyword>
<comment type="similarity">
    <text evidence="1">Belongs to the SMP-30/CGR1 family.</text>
</comment>
<dbReference type="RefSeq" id="WP_073450839.1">
    <property type="nucleotide sequence ID" value="NZ_FQYS01000026.1"/>
</dbReference>
<evidence type="ECO:0000313" key="8">
    <source>
        <dbReference type="Proteomes" id="UP000626180"/>
    </source>
</evidence>
<evidence type="ECO:0000256" key="2">
    <source>
        <dbReference type="PIRSR" id="PIRSR605511-1"/>
    </source>
</evidence>
<gene>
    <name evidence="5" type="ORF">IRZ65_22890</name>
    <name evidence="6" type="ORF">NCTC11842_02603</name>
</gene>
<dbReference type="Gene3D" id="2.120.10.30">
    <property type="entry name" value="TolB, C-terminal domain"/>
    <property type="match status" value="1"/>
</dbReference>
<dbReference type="Pfam" id="PF08450">
    <property type="entry name" value="SGL"/>
    <property type="match status" value="1"/>
</dbReference>
<feature type="binding site" evidence="3">
    <location>
        <position position="203"/>
    </location>
    <ligand>
        <name>a divalent metal cation</name>
        <dbReference type="ChEBI" id="CHEBI:60240"/>
    </ligand>
</feature>
<dbReference type="PANTHER" id="PTHR10907">
    <property type="entry name" value="REGUCALCIN"/>
    <property type="match status" value="1"/>
</dbReference>
<evidence type="ECO:0000313" key="5">
    <source>
        <dbReference type="EMBL" id="MBF8643515.1"/>
    </source>
</evidence>
<reference evidence="6 7" key="1">
    <citation type="submission" date="2018-06" db="EMBL/GenBank/DDBJ databases">
        <authorList>
            <consortium name="Pathogen Informatics"/>
            <person name="Doyle S."/>
        </authorList>
    </citation>
    <scope>NUCLEOTIDE SEQUENCE [LARGE SCALE GENOMIC DNA]</scope>
    <source>
        <strain evidence="6 7">NCTC11842</strain>
    </source>
</reference>
<dbReference type="Proteomes" id="UP000626180">
    <property type="component" value="Unassembled WGS sequence"/>
</dbReference>
<feature type="binding site" evidence="3">
    <location>
        <position position="15"/>
    </location>
    <ligand>
        <name>a divalent metal cation</name>
        <dbReference type="ChEBI" id="CHEBI:60240"/>
    </ligand>
</feature>
<dbReference type="InterPro" id="IPR013658">
    <property type="entry name" value="SGL"/>
</dbReference>
<evidence type="ECO:0000313" key="6">
    <source>
        <dbReference type="EMBL" id="SPZ08095.1"/>
    </source>
</evidence>
<feature type="binding site" evidence="3">
    <location>
        <position position="156"/>
    </location>
    <ligand>
        <name>a divalent metal cation</name>
        <dbReference type="ChEBI" id="CHEBI:60240"/>
    </ligand>
</feature>
<dbReference type="PRINTS" id="PR01790">
    <property type="entry name" value="SMP30FAMILY"/>
</dbReference>
<evidence type="ECO:0000259" key="4">
    <source>
        <dbReference type="Pfam" id="PF08450"/>
    </source>
</evidence>
<feature type="binding site" evidence="3">
    <location>
        <position position="101"/>
    </location>
    <ligand>
        <name>substrate</name>
    </ligand>
</feature>
<dbReference type="EMBL" id="JADMCD010000018">
    <property type="protein sequence ID" value="MBF8643515.1"/>
    <property type="molecule type" value="Genomic_DNA"/>
</dbReference>
<dbReference type="GO" id="GO:0005509">
    <property type="term" value="F:calcium ion binding"/>
    <property type="evidence" value="ECO:0007669"/>
    <property type="project" value="TreeGrafter"/>
</dbReference>
<keyword evidence="8" id="KW-1185">Reference proteome</keyword>
<feature type="binding site" evidence="3">
    <location>
        <position position="99"/>
    </location>
    <ligand>
        <name>substrate</name>
    </ligand>
</feature>